<feature type="domain" description="Outer membrane protein beta-barrel" evidence="1">
    <location>
        <begin position="20"/>
        <end position="204"/>
    </location>
</feature>
<reference evidence="2 3" key="1">
    <citation type="submission" date="2019-03" db="EMBL/GenBank/DDBJ databases">
        <title>Genomic Encyclopedia of Type Strains, Phase IV (KMG-IV): sequencing the most valuable type-strain genomes for metagenomic binning, comparative biology and taxonomic classification.</title>
        <authorList>
            <person name="Goeker M."/>
        </authorList>
    </citation>
    <scope>NUCLEOTIDE SEQUENCE [LARGE SCALE GENOMIC DNA]</scope>
    <source>
        <strain evidence="2 3">DSM 100059</strain>
    </source>
</reference>
<organism evidence="2 3">
    <name type="scientific">Dinghuibacter silviterrae</name>
    <dbReference type="NCBI Taxonomy" id="1539049"/>
    <lineage>
        <taxon>Bacteria</taxon>
        <taxon>Pseudomonadati</taxon>
        <taxon>Bacteroidota</taxon>
        <taxon>Chitinophagia</taxon>
        <taxon>Chitinophagales</taxon>
        <taxon>Chitinophagaceae</taxon>
        <taxon>Dinghuibacter</taxon>
    </lineage>
</organism>
<evidence type="ECO:0000313" key="3">
    <source>
        <dbReference type="Proteomes" id="UP000294498"/>
    </source>
</evidence>
<dbReference type="EMBL" id="SODV01000002">
    <property type="protein sequence ID" value="TDW96540.1"/>
    <property type="molecule type" value="Genomic_DNA"/>
</dbReference>
<dbReference type="RefSeq" id="WP_133997154.1">
    <property type="nucleotide sequence ID" value="NZ_SODV01000002.1"/>
</dbReference>
<sequence>MNSKPFLLAVILLSLKASLFAQTLVGVEGGLSYNTYHTNIANRAATSLTGNSGFTVGIPILYRIYPWLYITAIPGLVQKGYTMNRTDSLAGEYDRHKNTYLQLPVGAHLEYGGRRLRFGLDAGLYAGYWLYGRVKGRTADIFNGTSANGGEQFQLDSYNQSYSFLSERDNRWEEGWWLGPGIQYLLTGYCRVTVAARYYQSLTSQEKTAASAIPAYNRTWTFSIGAAWSIHKSKPRT</sequence>
<comment type="caution">
    <text evidence="2">The sequence shown here is derived from an EMBL/GenBank/DDBJ whole genome shotgun (WGS) entry which is preliminary data.</text>
</comment>
<proteinExistence type="predicted"/>
<name>A0A4R8DHW4_9BACT</name>
<evidence type="ECO:0000259" key="1">
    <source>
        <dbReference type="Pfam" id="PF13568"/>
    </source>
</evidence>
<dbReference type="AlphaFoldDB" id="A0A4R8DHW4"/>
<dbReference type="Proteomes" id="UP000294498">
    <property type="component" value="Unassembled WGS sequence"/>
</dbReference>
<keyword evidence="3" id="KW-1185">Reference proteome</keyword>
<gene>
    <name evidence="2" type="ORF">EDB95_4371</name>
</gene>
<dbReference type="OrthoDB" id="1007524at2"/>
<dbReference type="InterPro" id="IPR025665">
    <property type="entry name" value="Beta-barrel_OMP_2"/>
</dbReference>
<accession>A0A4R8DHW4</accession>
<dbReference type="Pfam" id="PF13568">
    <property type="entry name" value="OMP_b-brl_2"/>
    <property type="match status" value="1"/>
</dbReference>
<protein>
    <submittedName>
        <fullName evidence="2">Outer membrane protein with beta-barrel domain</fullName>
    </submittedName>
</protein>
<evidence type="ECO:0000313" key="2">
    <source>
        <dbReference type="EMBL" id="TDW96540.1"/>
    </source>
</evidence>